<evidence type="ECO:0008006" key="4">
    <source>
        <dbReference type="Google" id="ProtNLM"/>
    </source>
</evidence>
<name>A0ABT1TFW5_9GAMM</name>
<proteinExistence type="predicted"/>
<dbReference type="EMBL" id="JANIBJ010000015">
    <property type="protein sequence ID" value="MCQ8104361.1"/>
    <property type="molecule type" value="Genomic_DNA"/>
</dbReference>
<protein>
    <recommendedName>
        <fullName evidence="4">Glycine zipper 2TM domain-containing protein</fullName>
    </recommendedName>
</protein>
<dbReference type="RefSeq" id="WP_256602164.1">
    <property type="nucleotide sequence ID" value="NZ_JANIBJ010000015.1"/>
</dbReference>
<comment type="caution">
    <text evidence="2">The sequence shown here is derived from an EMBL/GenBank/DDBJ whole genome shotgun (WGS) entry which is preliminary data.</text>
</comment>
<evidence type="ECO:0000313" key="2">
    <source>
        <dbReference type="EMBL" id="MCQ8104361.1"/>
    </source>
</evidence>
<evidence type="ECO:0000313" key="3">
    <source>
        <dbReference type="Proteomes" id="UP001524499"/>
    </source>
</evidence>
<accession>A0ABT1TFW5</accession>
<reference evidence="2 3" key="1">
    <citation type="submission" date="2022-07" db="EMBL/GenBank/DDBJ databases">
        <title>Methylomonas rivi sp. nov., Methylomonas rosea sp. nov., Methylomonas aureus sp. nov. and Methylomonas subterranea sp. nov., four novel methanotrophs isolated from a freshwater creek and the deep terrestrial subsurface.</title>
        <authorList>
            <person name="Abin C."/>
            <person name="Sankaranarayanan K."/>
            <person name="Garner C."/>
            <person name="Sindelar R."/>
            <person name="Kotary K."/>
            <person name="Garner R."/>
            <person name="Barclay S."/>
            <person name="Lawson P."/>
            <person name="Krumholz L."/>
        </authorList>
    </citation>
    <scope>NUCLEOTIDE SEQUENCE [LARGE SCALE GENOMIC DNA]</scope>
    <source>
        <strain evidence="2 3">SURF-2</strain>
    </source>
</reference>
<feature type="chain" id="PRO_5046900446" description="Glycine zipper 2TM domain-containing protein" evidence="1">
    <location>
        <begin position="21"/>
        <end position="122"/>
    </location>
</feature>
<dbReference type="Proteomes" id="UP001524499">
    <property type="component" value="Unassembled WGS sequence"/>
</dbReference>
<feature type="signal peptide" evidence="1">
    <location>
        <begin position="1"/>
        <end position="20"/>
    </location>
</feature>
<gene>
    <name evidence="2" type="ORF">NP590_09630</name>
</gene>
<organism evidence="2 3">
    <name type="scientific">Methylomonas subterranea</name>
    <dbReference type="NCBI Taxonomy" id="2952225"/>
    <lineage>
        <taxon>Bacteria</taxon>
        <taxon>Pseudomonadati</taxon>
        <taxon>Pseudomonadota</taxon>
        <taxon>Gammaproteobacteria</taxon>
        <taxon>Methylococcales</taxon>
        <taxon>Methylococcaceae</taxon>
        <taxon>Methylomonas</taxon>
    </lineage>
</organism>
<sequence length="122" mass="13703">MIRLAIIAVIGLLFSQPTLADPHWRGHGRHHHGHHHRHDHYPRYRQEYVYIPERVVEYVPVRPRYYAPPPPPATYYRYDQRSPQGLVGGMVGSAMGYQMGSGDPLAAGIGAAAGAWLGNGFY</sequence>
<evidence type="ECO:0000256" key="1">
    <source>
        <dbReference type="SAM" id="SignalP"/>
    </source>
</evidence>
<keyword evidence="1" id="KW-0732">Signal</keyword>
<keyword evidence="3" id="KW-1185">Reference proteome</keyword>